<protein>
    <submittedName>
        <fullName evidence="1">Uncharacterized protein</fullName>
    </submittedName>
</protein>
<organism evidence="1 3">
    <name type="scientific">Treponema rectale</name>
    <dbReference type="NCBI Taxonomy" id="744512"/>
    <lineage>
        <taxon>Bacteria</taxon>
        <taxon>Pseudomonadati</taxon>
        <taxon>Spirochaetota</taxon>
        <taxon>Spirochaetia</taxon>
        <taxon>Spirochaetales</taxon>
        <taxon>Treponemataceae</taxon>
        <taxon>Treponema</taxon>
    </lineage>
</organism>
<proteinExistence type="predicted"/>
<dbReference type="RefSeq" id="WP_184651230.1">
    <property type="nucleotide sequence ID" value="NZ_JACHFR010000001.1"/>
</dbReference>
<evidence type="ECO:0000313" key="1">
    <source>
        <dbReference type="EMBL" id="MBB5217783.1"/>
    </source>
</evidence>
<dbReference type="Proteomes" id="UP000578697">
    <property type="component" value="Unassembled WGS sequence"/>
</dbReference>
<evidence type="ECO:0000313" key="3">
    <source>
        <dbReference type="Proteomes" id="UP000578697"/>
    </source>
</evidence>
<gene>
    <name evidence="2" type="ORF">DYE49_08470</name>
    <name evidence="1" type="ORF">HNP77_000127</name>
</gene>
<evidence type="ECO:0000313" key="2">
    <source>
        <dbReference type="EMBL" id="QOS40490.1"/>
    </source>
</evidence>
<dbReference type="EMBL" id="JACHFR010000001">
    <property type="protein sequence ID" value="MBB5217783.1"/>
    <property type="molecule type" value="Genomic_DNA"/>
</dbReference>
<dbReference type="AlphaFoldDB" id="A0A840SDY5"/>
<dbReference type="Proteomes" id="UP000593591">
    <property type="component" value="Chromosome"/>
</dbReference>
<keyword evidence="3" id="KW-1185">Reference proteome</keyword>
<dbReference type="KEGG" id="trc:DYE49_08470"/>
<reference evidence="1 3" key="2">
    <citation type="submission" date="2020-08" db="EMBL/GenBank/DDBJ databases">
        <title>Genomic Encyclopedia of Type Strains, Phase IV (KMG-IV): sequencing the most valuable type-strain genomes for metagenomic binning, comparative biology and taxonomic classification.</title>
        <authorList>
            <person name="Goeker M."/>
        </authorList>
    </citation>
    <scope>NUCLEOTIDE SEQUENCE [LARGE SCALE GENOMIC DNA]</scope>
    <source>
        <strain evidence="1 3">DSM 103679</strain>
    </source>
</reference>
<evidence type="ECO:0000313" key="4">
    <source>
        <dbReference type="Proteomes" id="UP000593591"/>
    </source>
</evidence>
<dbReference type="EMBL" id="CP031517">
    <property type="protein sequence ID" value="QOS40490.1"/>
    <property type="molecule type" value="Genomic_DNA"/>
</dbReference>
<sequence>MFFDMTDGDLIMPISDKTGMNSKGNFFMNMGNDLSVNTEDGSIHMTPGWNDSINNDFNSGFNSNFGMNPFDN</sequence>
<accession>A0A840SDY5</accession>
<reference evidence="2 4" key="1">
    <citation type="submission" date="2018-08" db="EMBL/GenBank/DDBJ databases">
        <title>The first complete genome of Treponema rectale (CHPAT), a commensal spirochete of the bovine rectum.</title>
        <authorList>
            <person name="Staton G.J."/>
            <person name="Clegg S.R."/>
            <person name="Carter S.D."/>
            <person name="Radford A.D."/>
            <person name="Darby A."/>
            <person name="Hall N."/>
            <person name="Birtles R.J."/>
            <person name="Evans N.J."/>
        </authorList>
    </citation>
    <scope>NUCLEOTIDE SEQUENCE [LARGE SCALE GENOMIC DNA]</scope>
    <source>
        <strain evidence="2 4">CHPA</strain>
    </source>
</reference>
<name>A0A840SDY5_9SPIR</name>